<evidence type="ECO:0000313" key="3">
    <source>
        <dbReference type="Proteomes" id="UP001195769"/>
    </source>
</evidence>
<proteinExistence type="predicted"/>
<keyword evidence="3" id="KW-1185">Reference proteome</keyword>
<dbReference type="EMBL" id="JABBWK010000007">
    <property type="protein sequence ID" value="KAG1905401.1"/>
    <property type="molecule type" value="Genomic_DNA"/>
</dbReference>
<feature type="compositionally biased region" description="Low complexity" evidence="1">
    <location>
        <begin position="415"/>
        <end position="428"/>
    </location>
</feature>
<dbReference type="RefSeq" id="XP_041230976.1">
    <property type="nucleotide sequence ID" value="XM_041360571.1"/>
</dbReference>
<feature type="region of interest" description="Disordered" evidence="1">
    <location>
        <begin position="415"/>
        <end position="459"/>
    </location>
</feature>
<evidence type="ECO:0000256" key="1">
    <source>
        <dbReference type="SAM" id="MobiDB-lite"/>
    </source>
</evidence>
<protein>
    <submittedName>
        <fullName evidence="2">Uncharacterized protein</fullName>
    </submittedName>
</protein>
<name>A0AAD4EG19_9AGAM</name>
<dbReference type="GeneID" id="64654869"/>
<comment type="caution">
    <text evidence="2">The sequence shown here is derived from an EMBL/GenBank/DDBJ whole genome shotgun (WGS) entry which is preliminary data.</text>
</comment>
<dbReference type="Proteomes" id="UP001195769">
    <property type="component" value="Unassembled WGS sequence"/>
</dbReference>
<feature type="region of interest" description="Disordered" evidence="1">
    <location>
        <begin position="378"/>
        <end position="399"/>
    </location>
</feature>
<evidence type="ECO:0000313" key="2">
    <source>
        <dbReference type="EMBL" id="KAG1905401.1"/>
    </source>
</evidence>
<dbReference type="AlphaFoldDB" id="A0AAD4EG19"/>
<accession>A0AAD4EG19</accession>
<sequence>MLVAAPFERSSEVVVCDALLVNPGVAILMERIFKIMKPGAAIARYIAAFPMATLRWSWPIIKEVISKLCHFLRTGTARLTQILVACFSKVAHMSSSAARYIAMFMVTARGWPLLIIHRFYALLTACLCWIPMGIKLICYVVQKKPATKAQIPIITITPAENEKSTCESVDIAALLEEIGDGTTRLEPLLGDANPSFEDCPDDGIVDESQVDDPLLHASCVHVGGEEEPLVVEQHTSFGGQKVHTNRPDHEIRLDAPDDTVPGVITGKPEVHVICSRDSAGLVPVVKIEGPKAYLPLVPSGDDEATVTASIPCKAGYPIIRLTPKGKAPGEQPTYSEGGVYRKTIPGSAELGAMKRDGIYNNQHVLNSCIMIDVPEPKGSNHCPGTRSSTDESRSDPAVESINPCRAVQSPLPAYSLAPSHSTASESSSIVQGENERRFDTPTILRQKNSNQREDNSPNKICLAPGIETFMPEAIMETKVSAFAPPSSAPRKTNMKEGSLFMTIPEASMPSEFPSVQLSATHNDQLSISQNTKECPSSIKEGPTKIASDDKLYSTFNSNLEGQEPTSEIWDCSKSGTNAPFHRFLSASMHAPSGQSSEQNHCIGGAIKSSPAMPQSGRQQHVVLSKTSLNNQAVSFTPQGLVLKSTLTRYDPPLRLVGPGLEQADYALNVNLSNPTHSGKYVADLPDHIAKAYRPQPLHSAGAYVTRRNVPPRMTVSDSNCITTHRGPSTRGPVPDWAAEAAAERRSVDMHISAPKVYLGTPAAHASSLHQPSGTTPLRMPIPEDILSPAPQRVASKVARWAAEVNRVREPATSQIFEGSSLDAQVKGCRQEQRPLLLNRKTNATLSRDDTPAVFPSTSGAAYHGQEKVSSEFVKRAVETRDKEQTKYEDFYESLCARNMEDIILEARRINADMGRSASTRQSPTTLSDLSLNEWFSRARDPISGDDIERMIRILERGA</sequence>
<organism evidence="2 3">
    <name type="scientific">Suillus fuscotomentosus</name>
    <dbReference type="NCBI Taxonomy" id="1912939"/>
    <lineage>
        <taxon>Eukaryota</taxon>
        <taxon>Fungi</taxon>
        <taxon>Dikarya</taxon>
        <taxon>Basidiomycota</taxon>
        <taxon>Agaricomycotina</taxon>
        <taxon>Agaricomycetes</taxon>
        <taxon>Agaricomycetidae</taxon>
        <taxon>Boletales</taxon>
        <taxon>Suillineae</taxon>
        <taxon>Suillaceae</taxon>
        <taxon>Suillus</taxon>
    </lineage>
</organism>
<gene>
    <name evidence="2" type="ORF">F5891DRAFT_1009154</name>
</gene>
<reference evidence="2" key="1">
    <citation type="journal article" date="2020" name="New Phytol.">
        <title>Comparative genomics reveals dynamic genome evolution in host specialist ectomycorrhizal fungi.</title>
        <authorList>
            <person name="Lofgren L.A."/>
            <person name="Nguyen N.H."/>
            <person name="Vilgalys R."/>
            <person name="Ruytinx J."/>
            <person name="Liao H.L."/>
            <person name="Branco S."/>
            <person name="Kuo A."/>
            <person name="LaButti K."/>
            <person name="Lipzen A."/>
            <person name="Andreopoulos W."/>
            <person name="Pangilinan J."/>
            <person name="Riley R."/>
            <person name="Hundley H."/>
            <person name="Na H."/>
            <person name="Barry K."/>
            <person name="Grigoriev I.V."/>
            <person name="Stajich J.E."/>
            <person name="Kennedy P.G."/>
        </authorList>
    </citation>
    <scope>NUCLEOTIDE SEQUENCE</scope>
    <source>
        <strain evidence="2">FC203</strain>
    </source>
</reference>